<accession>A0AA46TIZ0</accession>
<dbReference type="AlphaFoldDB" id="A0AA46TIZ0"/>
<keyword evidence="3" id="KW-1185">Reference proteome</keyword>
<reference evidence="2" key="1">
    <citation type="submission" date="2022-01" db="EMBL/GenBank/DDBJ databases">
        <title>Nocardioidaceae gen. sp. A5X3R13.</title>
        <authorList>
            <person name="Lopez Marin M.A."/>
            <person name="Uhlik O."/>
        </authorList>
    </citation>
    <scope>NUCLEOTIDE SEQUENCE</scope>
    <source>
        <strain evidence="2">A5X3R13</strain>
    </source>
</reference>
<dbReference type="PANTHER" id="PTHR34351:SF1">
    <property type="entry name" value="SLR1927 PROTEIN"/>
    <property type="match status" value="1"/>
</dbReference>
<organism evidence="2 3">
    <name type="scientific">Solicola gregarius</name>
    <dbReference type="NCBI Taxonomy" id="2908642"/>
    <lineage>
        <taxon>Bacteria</taxon>
        <taxon>Bacillati</taxon>
        <taxon>Actinomycetota</taxon>
        <taxon>Actinomycetes</taxon>
        <taxon>Propionibacteriales</taxon>
        <taxon>Nocardioidaceae</taxon>
        <taxon>Solicola</taxon>
    </lineage>
</organism>
<dbReference type="PANTHER" id="PTHR34351">
    <property type="entry name" value="SLR1927 PROTEIN-RELATED"/>
    <property type="match status" value="1"/>
</dbReference>
<proteinExistence type="predicted"/>
<dbReference type="EMBL" id="CP094970">
    <property type="protein sequence ID" value="UYM05363.1"/>
    <property type="molecule type" value="Genomic_DNA"/>
</dbReference>
<dbReference type="RefSeq" id="WP_271634191.1">
    <property type="nucleotide sequence ID" value="NZ_CP094970.1"/>
</dbReference>
<dbReference type="KEGG" id="sgrg:L0C25_23115"/>
<feature type="domain" description="DUF58" evidence="1">
    <location>
        <begin position="167"/>
        <end position="248"/>
    </location>
</feature>
<evidence type="ECO:0000259" key="1">
    <source>
        <dbReference type="Pfam" id="PF01882"/>
    </source>
</evidence>
<evidence type="ECO:0000313" key="2">
    <source>
        <dbReference type="EMBL" id="UYM05363.1"/>
    </source>
</evidence>
<evidence type="ECO:0000313" key="3">
    <source>
        <dbReference type="Proteomes" id="UP001164390"/>
    </source>
</evidence>
<dbReference type="InterPro" id="IPR002881">
    <property type="entry name" value="DUF58"/>
</dbReference>
<dbReference type="Proteomes" id="UP001164390">
    <property type="component" value="Chromosome"/>
</dbReference>
<protein>
    <submittedName>
        <fullName evidence="2">DUF58 domain-containing protein</fullName>
    </submittedName>
</protein>
<sequence>MRVGILAMALPLLTAFLVSRARYRLMAHRSLSPTRISVGQDALISLSLVNEGRMPMGLLLFEDHVPYALGRPARFTVDHMSARWHQDLTYTVRSSVRGQYSVGPLSVRVSDPFGFIALRRSFTVTSELMVTPPILALRAQDLTGEWSGTGERRPRAFSVGSAEDVTVREYRRGDDLRRVHWRSSAHAGELMVRREEQPWQSRATVVLDTRRSAHAGSGSESSLEWCVTAAASISVYLARSGFAVRLVTDHPEVDVSAWADNAADPYEQTGPILDQLAVVGPSPYSDLDHASSNVSSQPGLVIALLGASSAHDLGNLARLTPTGSRAMVMLLDVGAWTTHRPEANPDLDRQQRLMRASGWSAITVGPQETPASAWDELGKVGAPTATTLAAR</sequence>
<gene>
    <name evidence="2" type="ORF">L0C25_23115</name>
</gene>
<name>A0AA46TIZ0_9ACTN</name>
<dbReference type="Pfam" id="PF01882">
    <property type="entry name" value="DUF58"/>
    <property type="match status" value="1"/>
</dbReference>